<gene>
    <name evidence="1" type="ORF">HNQ01_001537</name>
</gene>
<accession>A0ABX2G3E9</accession>
<organism evidence="1 2">
    <name type="scientific">Sphaerotilus uruguayifluvii</name>
    <dbReference type="NCBI Taxonomy" id="2735897"/>
    <lineage>
        <taxon>Bacteria</taxon>
        <taxon>Pseudomonadati</taxon>
        <taxon>Pseudomonadota</taxon>
        <taxon>Betaproteobacteria</taxon>
        <taxon>Burkholderiales</taxon>
        <taxon>Sphaerotilaceae</taxon>
        <taxon>Sphaerotilus</taxon>
    </lineage>
</organism>
<reference evidence="1 2" key="1">
    <citation type="submission" date="2020-05" db="EMBL/GenBank/DDBJ databases">
        <title>Genomic Encyclopedia of Type Strains, Phase IV (KMG-V): Genome sequencing to study the core and pangenomes of soil and plant-associated prokaryotes.</title>
        <authorList>
            <person name="Whitman W."/>
        </authorList>
    </citation>
    <scope>NUCLEOTIDE SEQUENCE [LARGE SCALE GENOMIC DNA]</scope>
    <source>
        <strain evidence="1 2">C29</strain>
    </source>
</reference>
<name>A0ABX2G3E9_9BURK</name>
<dbReference type="RefSeq" id="WP_173804776.1">
    <property type="nucleotide sequence ID" value="NZ_JABSNM010000005.1"/>
</dbReference>
<sequence>METLDLQSLALMSRVLAGKPSVRDAFLITEFKQISRDTARKTAPGLDPADEHR</sequence>
<dbReference type="EMBL" id="JABSNM010000005">
    <property type="protein sequence ID" value="NRT55807.1"/>
    <property type="molecule type" value="Genomic_DNA"/>
</dbReference>
<comment type="caution">
    <text evidence="1">The sequence shown here is derived from an EMBL/GenBank/DDBJ whole genome shotgun (WGS) entry which is preliminary data.</text>
</comment>
<keyword evidence="2" id="KW-1185">Reference proteome</keyword>
<dbReference type="Proteomes" id="UP001516061">
    <property type="component" value="Unassembled WGS sequence"/>
</dbReference>
<proteinExistence type="predicted"/>
<protein>
    <submittedName>
        <fullName evidence="1">Uncharacterized protein</fullName>
    </submittedName>
</protein>
<evidence type="ECO:0000313" key="1">
    <source>
        <dbReference type="EMBL" id="NRT55807.1"/>
    </source>
</evidence>
<evidence type="ECO:0000313" key="2">
    <source>
        <dbReference type="Proteomes" id="UP001516061"/>
    </source>
</evidence>